<keyword evidence="10" id="KW-1185">Reference proteome</keyword>
<dbReference type="SUPFAM" id="SSF51658">
    <property type="entry name" value="Xylose isomerase-like"/>
    <property type="match status" value="1"/>
</dbReference>
<comment type="similarity">
    <text evidence="1 7">Belongs to the AP endonuclease 2 family.</text>
</comment>
<dbReference type="RefSeq" id="WP_210653864.1">
    <property type="nucleotide sequence ID" value="NZ_JAGKQQ010000001.1"/>
</dbReference>
<accession>A0ABS5BQ46</accession>
<dbReference type="EMBL" id="JAGKQQ010000001">
    <property type="protein sequence ID" value="MBP3955804.1"/>
    <property type="molecule type" value="Genomic_DNA"/>
</dbReference>
<feature type="binding site" evidence="7">
    <location>
        <position position="144"/>
    </location>
    <ligand>
        <name>Zn(2+)</name>
        <dbReference type="ChEBI" id="CHEBI:29105"/>
        <label>2</label>
    </ligand>
</feature>
<feature type="binding site" evidence="7">
    <location>
        <position position="178"/>
    </location>
    <ligand>
        <name>Zn(2+)</name>
        <dbReference type="ChEBI" id="CHEBI:29105"/>
        <label>2</label>
    </ligand>
</feature>
<dbReference type="CDD" id="cd00019">
    <property type="entry name" value="AP2Ec"/>
    <property type="match status" value="1"/>
</dbReference>
<dbReference type="PANTHER" id="PTHR21445:SF0">
    <property type="entry name" value="APURINIC-APYRIMIDINIC ENDONUCLEASE"/>
    <property type="match status" value="1"/>
</dbReference>
<comment type="function">
    <text evidence="7">Endonuclease IV plays a role in DNA repair. It cleaves phosphodiester bonds at apurinic or apyrimidinic (AP) sites, generating a 3'-hydroxyl group and a 5'-terminal sugar phosphate.</text>
</comment>
<dbReference type="Pfam" id="PF01261">
    <property type="entry name" value="AP_endonuc_2"/>
    <property type="match status" value="1"/>
</dbReference>
<keyword evidence="3 7" id="KW-0227">DNA damage</keyword>
<evidence type="ECO:0000256" key="4">
    <source>
        <dbReference type="ARBA" id="ARBA00022801"/>
    </source>
</evidence>
<reference evidence="9 10" key="1">
    <citation type="submission" date="2021-04" db="EMBL/GenBank/DDBJ databases">
        <authorList>
            <person name="Ivanova A."/>
        </authorList>
    </citation>
    <scope>NUCLEOTIDE SEQUENCE [LARGE SCALE GENOMIC DNA]</scope>
    <source>
        <strain evidence="9 10">G18</strain>
    </source>
</reference>
<evidence type="ECO:0000256" key="6">
    <source>
        <dbReference type="ARBA" id="ARBA00023204"/>
    </source>
</evidence>
<feature type="binding site" evidence="7">
    <location>
        <position position="260"/>
    </location>
    <ligand>
        <name>Zn(2+)</name>
        <dbReference type="ChEBI" id="CHEBI:29105"/>
        <label>2</label>
    </ligand>
</feature>
<evidence type="ECO:0000256" key="7">
    <source>
        <dbReference type="HAMAP-Rule" id="MF_00152"/>
    </source>
</evidence>
<name>A0ABS5BQ46_9BACT</name>
<feature type="binding site" evidence="7">
    <location>
        <position position="181"/>
    </location>
    <ligand>
        <name>Zn(2+)</name>
        <dbReference type="ChEBI" id="CHEBI:29105"/>
        <label>3</label>
    </ligand>
</feature>
<organism evidence="9 10">
    <name type="scientific">Gemmata palustris</name>
    <dbReference type="NCBI Taxonomy" id="2822762"/>
    <lineage>
        <taxon>Bacteria</taxon>
        <taxon>Pseudomonadati</taxon>
        <taxon>Planctomycetota</taxon>
        <taxon>Planctomycetia</taxon>
        <taxon>Gemmatales</taxon>
        <taxon>Gemmataceae</taxon>
        <taxon>Gemmata</taxon>
    </lineage>
</organism>
<evidence type="ECO:0000256" key="5">
    <source>
        <dbReference type="ARBA" id="ARBA00022833"/>
    </source>
</evidence>
<dbReference type="PROSITE" id="PS00729">
    <property type="entry name" value="AP_NUCLEASE_F2_1"/>
    <property type="match status" value="1"/>
</dbReference>
<evidence type="ECO:0000259" key="8">
    <source>
        <dbReference type="Pfam" id="PF01261"/>
    </source>
</evidence>
<evidence type="ECO:0000256" key="2">
    <source>
        <dbReference type="ARBA" id="ARBA00022723"/>
    </source>
</evidence>
<dbReference type="PROSITE" id="PS51432">
    <property type="entry name" value="AP_NUCLEASE_F2_4"/>
    <property type="match status" value="1"/>
</dbReference>
<evidence type="ECO:0000313" key="9">
    <source>
        <dbReference type="EMBL" id="MBP3955804.1"/>
    </source>
</evidence>
<feature type="binding site" evidence="7">
    <location>
        <position position="228"/>
    </location>
    <ligand>
        <name>Zn(2+)</name>
        <dbReference type="ChEBI" id="CHEBI:29105"/>
        <label>3</label>
    </ligand>
</feature>
<dbReference type="Proteomes" id="UP000676565">
    <property type="component" value="Unassembled WGS sequence"/>
</dbReference>
<comment type="catalytic activity">
    <reaction evidence="7">
        <text>Endonucleolytic cleavage to 5'-phosphooligonucleotide end-products.</text>
        <dbReference type="EC" id="3.1.21.2"/>
    </reaction>
</comment>
<comment type="caution">
    <text evidence="9">The sequence shown here is derived from an EMBL/GenBank/DDBJ whole genome shotgun (WGS) entry which is preliminary data.</text>
</comment>
<dbReference type="Gene3D" id="3.20.20.150">
    <property type="entry name" value="Divalent-metal-dependent TIM barrel enzymes"/>
    <property type="match status" value="1"/>
</dbReference>
<gene>
    <name evidence="7" type="primary">nfo</name>
    <name evidence="9" type="ORF">J8F10_10965</name>
</gene>
<evidence type="ECO:0000256" key="1">
    <source>
        <dbReference type="ARBA" id="ARBA00005340"/>
    </source>
</evidence>
<dbReference type="SMART" id="SM00518">
    <property type="entry name" value="AP2Ec"/>
    <property type="match status" value="1"/>
</dbReference>
<dbReference type="PROSITE" id="PS00730">
    <property type="entry name" value="AP_NUCLEASE_F2_2"/>
    <property type="match status" value="1"/>
</dbReference>
<dbReference type="PANTHER" id="PTHR21445">
    <property type="entry name" value="ENDONUCLEASE IV ENDODEOXYRIBONUCLEASE IV"/>
    <property type="match status" value="1"/>
</dbReference>
<dbReference type="PROSITE" id="PS00731">
    <property type="entry name" value="AP_NUCLEASE_F2_3"/>
    <property type="match status" value="1"/>
</dbReference>
<dbReference type="InterPro" id="IPR013022">
    <property type="entry name" value="Xyl_isomerase-like_TIM-brl"/>
</dbReference>
<protein>
    <recommendedName>
        <fullName evidence="7">Probable endonuclease 4</fullName>
        <ecNumber evidence="7">3.1.21.2</ecNumber>
    </recommendedName>
    <alternativeName>
        <fullName evidence="7">Endodeoxyribonuclease IV</fullName>
    </alternativeName>
    <alternativeName>
        <fullName evidence="7">Endonuclease IV</fullName>
    </alternativeName>
</protein>
<dbReference type="InterPro" id="IPR001719">
    <property type="entry name" value="AP_endonuc_2"/>
</dbReference>
<dbReference type="InterPro" id="IPR018246">
    <property type="entry name" value="AP_endonuc_F2_Zn_BS"/>
</dbReference>
<dbReference type="NCBIfam" id="TIGR00587">
    <property type="entry name" value="nfo"/>
    <property type="match status" value="1"/>
</dbReference>
<sequence>MPLFGAHLSISRGLHNAISAASALGCDTVQIFTKNASQWTAAPLTPEAVTQFRQSAGASRLKHLTAHDSYLINLASPDDGIYAKSVEAFVDEMDRAEALGLEYLVTHPGAHTGSGEEAGLERVIAGYEEVHARCAGFKVRVLIETTAGQGTALGHRFEHLAAILQRATCADRMGVCFDTCHVFAAGYSLVSASDYQATFQQFDELVGLGHLKLFHVNDSAKALGSRVDRHAGIGSGEIGPDAFRRLVTDPRFLDRPMILETPKKNEDGAEMDAVNIGLLRRFATEGVARAG</sequence>
<keyword evidence="7" id="KW-0255">Endonuclease</keyword>
<dbReference type="EC" id="3.1.21.2" evidence="7"/>
<proteinExistence type="inferred from homology"/>
<feature type="domain" description="Xylose isomerase-like TIM barrel" evidence="8">
    <location>
        <begin position="19"/>
        <end position="268"/>
    </location>
</feature>
<keyword evidence="2 7" id="KW-0479">Metal-binding</keyword>
<feature type="binding site" evidence="7">
    <location>
        <position position="230"/>
    </location>
    <ligand>
        <name>Zn(2+)</name>
        <dbReference type="ChEBI" id="CHEBI:29105"/>
        <label>3</label>
    </ligand>
</feature>
<keyword evidence="6 7" id="KW-0234">DNA repair</keyword>
<feature type="binding site" evidence="7">
    <location>
        <position position="67"/>
    </location>
    <ligand>
        <name>Zn(2+)</name>
        <dbReference type="ChEBI" id="CHEBI:29105"/>
        <label>1</label>
    </ligand>
</feature>
<feature type="binding site" evidence="7">
    <location>
        <position position="215"/>
    </location>
    <ligand>
        <name>Zn(2+)</name>
        <dbReference type="ChEBI" id="CHEBI:29105"/>
        <label>2</label>
    </ligand>
</feature>
<evidence type="ECO:0000256" key="3">
    <source>
        <dbReference type="ARBA" id="ARBA00022763"/>
    </source>
</evidence>
<comment type="cofactor">
    <cofactor evidence="7">
        <name>Zn(2+)</name>
        <dbReference type="ChEBI" id="CHEBI:29105"/>
    </cofactor>
    <text evidence="7">Binds 3 Zn(2+) ions.</text>
</comment>
<keyword evidence="7" id="KW-0540">Nuclease</keyword>
<keyword evidence="4 7" id="KW-0378">Hydrolase</keyword>
<feature type="binding site" evidence="7">
    <location>
        <position position="144"/>
    </location>
    <ligand>
        <name>Zn(2+)</name>
        <dbReference type="ChEBI" id="CHEBI:29105"/>
        <label>1</label>
    </ligand>
</feature>
<evidence type="ECO:0000313" key="10">
    <source>
        <dbReference type="Proteomes" id="UP000676565"/>
    </source>
</evidence>
<dbReference type="InterPro" id="IPR036237">
    <property type="entry name" value="Xyl_isomerase-like_sf"/>
</dbReference>
<dbReference type="HAMAP" id="MF_00152">
    <property type="entry name" value="Nfo"/>
    <property type="match status" value="1"/>
</dbReference>
<feature type="binding site" evidence="7">
    <location>
        <position position="107"/>
    </location>
    <ligand>
        <name>Zn(2+)</name>
        <dbReference type="ChEBI" id="CHEBI:29105"/>
        <label>1</label>
    </ligand>
</feature>
<keyword evidence="5 7" id="KW-0862">Zinc</keyword>